<feature type="domain" description="SAF" evidence="1">
    <location>
        <begin position="56"/>
        <end position="118"/>
    </location>
</feature>
<keyword evidence="3" id="KW-1185">Reference proteome</keyword>
<proteinExistence type="predicted"/>
<organism evidence="2 3">
    <name type="scientific">Knoellia locipacati</name>
    <dbReference type="NCBI Taxonomy" id="882824"/>
    <lineage>
        <taxon>Bacteria</taxon>
        <taxon>Bacillati</taxon>
        <taxon>Actinomycetota</taxon>
        <taxon>Actinomycetes</taxon>
        <taxon>Micrococcales</taxon>
        <taxon>Intrasporangiaceae</taxon>
        <taxon>Knoellia</taxon>
    </lineage>
</organism>
<dbReference type="InterPro" id="IPR013974">
    <property type="entry name" value="SAF"/>
</dbReference>
<evidence type="ECO:0000259" key="1">
    <source>
        <dbReference type="SMART" id="SM00858"/>
    </source>
</evidence>
<protein>
    <recommendedName>
        <fullName evidence="1">SAF domain-containing protein</fullName>
    </recommendedName>
</protein>
<gene>
    <name evidence="2" type="ORF">KLO01_06600</name>
</gene>
<dbReference type="Proteomes" id="UP000321793">
    <property type="component" value="Unassembled WGS sequence"/>
</dbReference>
<dbReference type="SMART" id="SM00858">
    <property type="entry name" value="SAF"/>
    <property type="match status" value="1"/>
</dbReference>
<dbReference type="OrthoDB" id="4843735at2"/>
<evidence type="ECO:0000313" key="2">
    <source>
        <dbReference type="EMBL" id="GEQ12613.1"/>
    </source>
</evidence>
<dbReference type="RefSeq" id="WP_147062109.1">
    <property type="nucleotide sequence ID" value="NZ_BAABDN010000001.1"/>
</dbReference>
<reference evidence="2 3" key="1">
    <citation type="submission" date="2019-07" db="EMBL/GenBank/DDBJ databases">
        <title>Whole genome shotgun sequence of Knoellia locipacati NBRC 109775.</title>
        <authorList>
            <person name="Hosoyama A."/>
            <person name="Uohara A."/>
            <person name="Ohji S."/>
            <person name="Ichikawa N."/>
        </authorList>
    </citation>
    <scope>NUCLEOTIDE SEQUENCE [LARGE SCALE GENOMIC DNA]</scope>
    <source>
        <strain evidence="2 3">NBRC 109775</strain>
    </source>
</reference>
<comment type="caution">
    <text evidence="2">The sequence shown here is derived from an EMBL/GenBank/DDBJ whole genome shotgun (WGS) entry which is preliminary data.</text>
</comment>
<dbReference type="CDD" id="cd11614">
    <property type="entry name" value="SAF_CpaB_FlgA_like"/>
    <property type="match status" value="1"/>
</dbReference>
<dbReference type="Gene3D" id="3.90.1210.10">
    <property type="entry name" value="Antifreeze-like/N-acetylneuraminic acid synthase C-terminal domain"/>
    <property type="match status" value="1"/>
</dbReference>
<dbReference type="Pfam" id="PF08666">
    <property type="entry name" value="SAF"/>
    <property type="match status" value="1"/>
</dbReference>
<name>A0A512SXC2_9MICO</name>
<accession>A0A512SXC2</accession>
<dbReference type="EMBL" id="BKBA01000003">
    <property type="protein sequence ID" value="GEQ12613.1"/>
    <property type="molecule type" value="Genomic_DNA"/>
</dbReference>
<sequence>MPRLLLPSLRRPRVLGRSRRARWRRRTLRRALAGLCAAAATLLLVGVVRPPPPATTRVLVSTSSLAAGSVLAPSDVRVVEVAGDTRPVATVADPGVVVGRRLASRVEPGEVVTSTRLVPRSAADGAPAGTVAAHLVVADGQALDLVSAGRRVVVYPETGGPALAREVLVLGVDTPDKPSFTGSLPGADGGLRGLVVALAPEDLERIFAGGRPEGGAPAVLVVVTR</sequence>
<dbReference type="AlphaFoldDB" id="A0A512SXC2"/>
<evidence type="ECO:0000313" key="3">
    <source>
        <dbReference type="Proteomes" id="UP000321793"/>
    </source>
</evidence>